<dbReference type="Gene3D" id="3.30.2310.20">
    <property type="entry name" value="RelE-like"/>
    <property type="match status" value="1"/>
</dbReference>
<gene>
    <name evidence="2" type="ORF">A2V97_03745</name>
</gene>
<organism evidence="2 3">
    <name type="scientific">Candidatus Woesebacteria bacterium RBG_16_42_24</name>
    <dbReference type="NCBI Taxonomy" id="1802485"/>
    <lineage>
        <taxon>Bacteria</taxon>
        <taxon>Candidatus Woeseibacteriota</taxon>
    </lineage>
</organism>
<dbReference type="InterPro" id="IPR035093">
    <property type="entry name" value="RelE/ParE_toxin_dom_sf"/>
</dbReference>
<evidence type="ECO:0000256" key="1">
    <source>
        <dbReference type="ARBA" id="ARBA00022649"/>
    </source>
</evidence>
<evidence type="ECO:0000313" key="2">
    <source>
        <dbReference type="EMBL" id="OGM15854.1"/>
    </source>
</evidence>
<reference evidence="2 3" key="1">
    <citation type="journal article" date="2016" name="Nat. Commun.">
        <title>Thousands of microbial genomes shed light on interconnected biogeochemical processes in an aquifer system.</title>
        <authorList>
            <person name="Anantharaman K."/>
            <person name="Brown C.T."/>
            <person name="Hug L.A."/>
            <person name="Sharon I."/>
            <person name="Castelle C.J."/>
            <person name="Probst A.J."/>
            <person name="Thomas B.C."/>
            <person name="Singh A."/>
            <person name="Wilkins M.J."/>
            <person name="Karaoz U."/>
            <person name="Brodie E.L."/>
            <person name="Williams K.H."/>
            <person name="Hubbard S.S."/>
            <person name="Banfield J.F."/>
        </authorList>
    </citation>
    <scope>NUCLEOTIDE SEQUENCE [LARGE SCALE GENOMIC DNA]</scope>
</reference>
<dbReference type="PANTHER" id="PTHR38813:SF1">
    <property type="entry name" value="TOXIN RELE1-RELATED"/>
    <property type="match status" value="1"/>
</dbReference>
<evidence type="ECO:0008006" key="4">
    <source>
        <dbReference type="Google" id="ProtNLM"/>
    </source>
</evidence>
<comment type="caution">
    <text evidence="2">The sequence shown here is derived from an EMBL/GenBank/DDBJ whole genome shotgun (WGS) entry which is preliminary data.</text>
</comment>
<accession>A0A1F7XLA7</accession>
<evidence type="ECO:0000313" key="3">
    <source>
        <dbReference type="Proteomes" id="UP000177382"/>
    </source>
</evidence>
<keyword evidence="1" id="KW-1277">Toxin-antitoxin system</keyword>
<dbReference type="Proteomes" id="UP000177382">
    <property type="component" value="Unassembled WGS sequence"/>
</dbReference>
<dbReference type="AlphaFoldDB" id="A0A1F7XLA7"/>
<name>A0A1F7XLA7_9BACT</name>
<dbReference type="PANTHER" id="PTHR38813">
    <property type="match status" value="1"/>
</dbReference>
<dbReference type="SUPFAM" id="SSF143011">
    <property type="entry name" value="RelE-like"/>
    <property type="match status" value="1"/>
</dbReference>
<dbReference type="InterPro" id="IPR052747">
    <property type="entry name" value="TA_system_RelE_toxin"/>
</dbReference>
<dbReference type="InterPro" id="IPR007712">
    <property type="entry name" value="RelE/ParE_toxin"/>
</dbReference>
<dbReference type="EMBL" id="MGFX01000001">
    <property type="protein sequence ID" value="OGM15854.1"/>
    <property type="molecule type" value="Genomic_DNA"/>
</dbReference>
<dbReference type="Pfam" id="PF05016">
    <property type="entry name" value="ParE_toxin"/>
    <property type="match status" value="1"/>
</dbReference>
<dbReference type="STRING" id="1802485.A2V97_03745"/>
<proteinExistence type="predicted"/>
<sequence length="90" mass="10662">MNLKIIPQAKKQIRKLSKTTQIIVGNKIRQLGTGNFSNSKKLASYKDVFRIRLGDYRIVYILRSDSVYIILVTHRREAYKKLAIYYKHFK</sequence>
<protein>
    <recommendedName>
        <fullName evidence="4">Type II toxin-antitoxin system RelE/ParE family toxin</fullName>
    </recommendedName>
</protein>